<comment type="caution">
    <text evidence="1">The sequence shown here is derived from an EMBL/GenBank/DDBJ whole genome shotgun (WGS) entry which is preliminary data.</text>
</comment>
<accession>A0A4S4L1C5</accession>
<evidence type="ECO:0000313" key="1">
    <source>
        <dbReference type="EMBL" id="THH05062.1"/>
    </source>
</evidence>
<gene>
    <name evidence="1" type="ORF">EW145_g5070</name>
</gene>
<dbReference type="AlphaFoldDB" id="A0A4S4L1C5"/>
<organism evidence="1 2">
    <name type="scientific">Phellinidium pouzarii</name>
    <dbReference type="NCBI Taxonomy" id="167371"/>
    <lineage>
        <taxon>Eukaryota</taxon>
        <taxon>Fungi</taxon>
        <taxon>Dikarya</taxon>
        <taxon>Basidiomycota</taxon>
        <taxon>Agaricomycotina</taxon>
        <taxon>Agaricomycetes</taxon>
        <taxon>Hymenochaetales</taxon>
        <taxon>Hymenochaetaceae</taxon>
        <taxon>Phellinidium</taxon>
    </lineage>
</organism>
<evidence type="ECO:0000313" key="2">
    <source>
        <dbReference type="Proteomes" id="UP000308199"/>
    </source>
</evidence>
<reference evidence="1 2" key="1">
    <citation type="submission" date="2019-02" db="EMBL/GenBank/DDBJ databases">
        <title>Genome sequencing of the rare red list fungi Phellinidium pouzarii.</title>
        <authorList>
            <person name="Buettner E."/>
            <person name="Kellner H."/>
        </authorList>
    </citation>
    <scope>NUCLEOTIDE SEQUENCE [LARGE SCALE GENOMIC DNA]</scope>
    <source>
        <strain evidence="1 2">DSM 108285</strain>
    </source>
</reference>
<keyword evidence="2" id="KW-1185">Reference proteome</keyword>
<dbReference type="Proteomes" id="UP000308199">
    <property type="component" value="Unassembled WGS sequence"/>
</dbReference>
<proteinExistence type="predicted"/>
<protein>
    <submittedName>
        <fullName evidence="1">Uncharacterized protein</fullName>
    </submittedName>
</protein>
<name>A0A4S4L1C5_9AGAM</name>
<dbReference type="EMBL" id="SGPK01000289">
    <property type="protein sequence ID" value="THH05062.1"/>
    <property type="molecule type" value="Genomic_DNA"/>
</dbReference>
<sequence>MNKMKKFRFFKSLKQKDFSTESSVELAKKELAEAEVFMGDDEDDYEARQIRRAYIDYRQQVFAKRNSKRLRVKTEDDTVLFMQHTIKQDMERVVRTASRSTQVRRYSELAPTNYFQSETTAIADPILEIELSQVLSVPGYPSPWKAPIYDYENFMKW</sequence>